<feature type="transmembrane region" description="Helical" evidence="2">
    <location>
        <begin position="489"/>
        <end position="516"/>
    </location>
</feature>
<feature type="compositionally biased region" description="Basic residues" evidence="1">
    <location>
        <begin position="1"/>
        <end position="11"/>
    </location>
</feature>
<protein>
    <submittedName>
        <fullName evidence="3">Uncharacterized protein</fullName>
    </submittedName>
</protein>
<proteinExistence type="predicted"/>
<gene>
    <name evidence="3" type="ORF">CSOL1703_00007578</name>
</gene>
<sequence length="591" mass="66353">MESTKLHKQRQKAVQPSQSSTERLMQLGPPSLLALLAGGLILIFASLNALTAPGSRKEGRSVDLLNSGMRFRVGALLSIQMWTAIIGVGFGLLSYGFSEAHVHLFDWWCTRQAARNSGLDYGRYLNTLPRAPVVYGVRGFVKFATLRYLVIALSVGVSIGYKFGIMQVPVDTYENLDAKDFTEVSAGVYISDGVTDINVGWLIDKPAYENNKQFVHQLNYTHRNQPPQSVVLTRSLLCTNNQGYFGSNGQGIMTFRELVLVSDLEEEQGDFYMTESQTNWYRVESQSQHWFDSETEEAAVVEYRVPEPGKMQIQWARTGDWVKNSNGGSQRVHRRLNYTIRYAVAEVRRGRNSNGCGYLNGTLPLDENIRFLSHGSSTKFTRLDDKEMQFWTFSESRPLIEALVMNGGSSVESGVSSLVRGIMTIQDRYNEALSKKYNTPSVNFEPTDSTIERLDPALGPDDEALGRRAKEVPYLSYPYYQGTRSIGAIGLHIGAAIIFCLVGIIALVTLGVRIWVGPPTLTSWIAQHIHLSQIGVLSLEDDQKTLENPYLAAPHDLWRLHTKGYRELEDSETSDTELDEFHMPPQRPRPF</sequence>
<organism evidence="3 4">
    <name type="scientific">Clonostachys solani</name>
    <dbReference type="NCBI Taxonomy" id="160281"/>
    <lineage>
        <taxon>Eukaryota</taxon>
        <taxon>Fungi</taxon>
        <taxon>Dikarya</taxon>
        <taxon>Ascomycota</taxon>
        <taxon>Pezizomycotina</taxon>
        <taxon>Sordariomycetes</taxon>
        <taxon>Hypocreomycetidae</taxon>
        <taxon>Hypocreales</taxon>
        <taxon>Bionectriaceae</taxon>
        <taxon>Clonostachys</taxon>
    </lineage>
</organism>
<evidence type="ECO:0000313" key="3">
    <source>
        <dbReference type="EMBL" id="CAH0057788.1"/>
    </source>
</evidence>
<feature type="transmembrane region" description="Helical" evidence="2">
    <location>
        <begin position="73"/>
        <end position="97"/>
    </location>
</feature>
<evidence type="ECO:0000313" key="4">
    <source>
        <dbReference type="Proteomes" id="UP000775872"/>
    </source>
</evidence>
<keyword evidence="2" id="KW-1133">Transmembrane helix</keyword>
<reference evidence="3" key="1">
    <citation type="submission" date="2021-10" db="EMBL/GenBank/DDBJ databases">
        <authorList>
            <person name="Piombo E."/>
        </authorList>
    </citation>
    <scope>NUCLEOTIDE SEQUENCE</scope>
</reference>
<name>A0A9P0ESE2_9HYPO</name>
<keyword evidence="2" id="KW-0472">Membrane</keyword>
<feature type="compositionally biased region" description="Acidic residues" evidence="1">
    <location>
        <begin position="569"/>
        <end position="578"/>
    </location>
</feature>
<feature type="transmembrane region" description="Helical" evidence="2">
    <location>
        <begin position="32"/>
        <end position="52"/>
    </location>
</feature>
<accession>A0A9P0ESE2</accession>
<feature type="region of interest" description="Disordered" evidence="1">
    <location>
        <begin position="569"/>
        <end position="591"/>
    </location>
</feature>
<keyword evidence="4" id="KW-1185">Reference proteome</keyword>
<comment type="caution">
    <text evidence="3">The sequence shown here is derived from an EMBL/GenBank/DDBJ whole genome shotgun (WGS) entry which is preliminary data.</text>
</comment>
<dbReference type="OrthoDB" id="9909019at2759"/>
<feature type="transmembrane region" description="Helical" evidence="2">
    <location>
        <begin position="140"/>
        <end position="161"/>
    </location>
</feature>
<evidence type="ECO:0000256" key="1">
    <source>
        <dbReference type="SAM" id="MobiDB-lite"/>
    </source>
</evidence>
<dbReference type="EMBL" id="CABFOC020000074">
    <property type="protein sequence ID" value="CAH0057788.1"/>
    <property type="molecule type" value="Genomic_DNA"/>
</dbReference>
<dbReference type="AlphaFoldDB" id="A0A9P0ESE2"/>
<feature type="region of interest" description="Disordered" evidence="1">
    <location>
        <begin position="1"/>
        <end position="22"/>
    </location>
</feature>
<keyword evidence="2" id="KW-0812">Transmembrane</keyword>
<evidence type="ECO:0000256" key="2">
    <source>
        <dbReference type="SAM" id="Phobius"/>
    </source>
</evidence>
<dbReference type="Proteomes" id="UP000775872">
    <property type="component" value="Unassembled WGS sequence"/>
</dbReference>
<feature type="compositionally biased region" description="Polar residues" evidence="1">
    <location>
        <begin position="12"/>
        <end position="22"/>
    </location>
</feature>